<sequence>MKRTTWLILMTLALTGCAPGLSPLASGPDSSSTAASWVYEFVIWKGHTYRVTEETVTEVGQPIGQVTQSSDDETTHPTGTFSNGLPVGTRLFAIPGVPTDAALAVQTKEGGYVKAVETGVYEAHGS</sequence>
<protein>
    <recommendedName>
        <fullName evidence="5">Lipoprotein</fullName>
    </recommendedName>
</protein>
<evidence type="ECO:0000256" key="2">
    <source>
        <dbReference type="SAM" id="SignalP"/>
    </source>
</evidence>
<accession>A0A1I7GHX4</accession>
<name>A0A1I7GHX4_9BACL</name>
<reference evidence="4" key="1">
    <citation type="submission" date="2016-10" db="EMBL/GenBank/DDBJ databases">
        <authorList>
            <person name="Varghese N."/>
        </authorList>
    </citation>
    <scope>NUCLEOTIDE SEQUENCE [LARGE SCALE GENOMIC DNA]</scope>
    <source>
        <strain evidence="4">DSM 17980</strain>
    </source>
</reference>
<evidence type="ECO:0008006" key="5">
    <source>
        <dbReference type="Google" id="ProtNLM"/>
    </source>
</evidence>
<feature type="chain" id="PRO_5038858320" description="Lipoprotein" evidence="2">
    <location>
        <begin position="19"/>
        <end position="126"/>
    </location>
</feature>
<dbReference type="PROSITE" id="PS51257">
    <property type="entry name" value="PROKAR_LIPOPROTEIN"/>
    <property type="match status" value="1"/>
</dbReference>
<evidence type="ECO:0000313" key="4">
    <source>
        <dbReference type="Proteomes" id="UP000183508"/>
    </source>
</evidence>
<dbReference type="STRING" id="392015.SAMN05421543_102217"/>
<dbReference type="Proteomes" id="UP000183508">
    <property type="component" value="Unassembled WGS sequence"/>
</dbReference>
<organism evidence="3 4">
    <name type="scientific">Alicyclobacillus macrosporangiidus</name>
    <dbReference type="NCBI Taxonomy" id="392015"/>
    <lineage>
        <taxon>Bacteria</taxon>
        <taxon>Bacillati</taxon>
        <taxon>Bacillota</taxon>
        <taxon>Bacilli</taxon>
        <taxon>Bacillales</taxon>
        <taxon>Alicyclobacillaceae</taxon>
        <taxon>Alicyclobacillus</taxon>
    </lineage>
</organism>
<feature type="signal peptide" evidence="2">
    <location>
        <begin position="1"/>
        <end position="18"/>
    </location>
</feature>
<gene>
    <name evidence="3" type="ORF">SAMN05421543_102217</name>
</gene>
<keyword evidence="2" id="KW-0732">Signal</keyword>
<dbReference type="AlphaFoldDB" id="A0A1I7GHX4"/>
<keyword evidence="4" id="KW-1185">Reference proteome</keyword>
<proteinExistence type="predicted"/>
<evidence type="ECO:0000256" key="1">
    <source>
        <dbReference type="SAM" id="MobiDB-lite"/>
    </source>
</evidence>
<dbReference type="OrthoDB" id="2357153at2"/>
<dbReference type="RefSeq" id="WP_074949620.1">
    <property type="nucleotide sequence ID" value="NZ_FPBV01000002.1"/>
</dbReference>
<dbReference type="EMBL" id="FPBV01000002">
    <property type="protein sequence ID" value="SFU48067.1"/>
    <property type="molecule type" value="Genomic_DNA"/>
</dbReference>
<evidence type="ECO:0000313" key="3">
    <source>
        <dbReference type="EMBL" id="SFU48067.1"/>
    </source>
</evidence>
<feature type="region of interest" description="Disordered" evidence="1">
    <location>
        <begin position="63"/>
        <end position="82"/>
    </location>
</feature>